<accession>A0ACB7WEI7</accession>
<keyword evidence="2" id="KW-1185">Reference proteome</keyword>
<sequence>MANSSSAPRPFPLHLSTMPNSSTPPQAAAAAAAAAAPQPFKSASQANALRLEMVVRRLLMHFRTGVRHEEFSDLCFFLARGIDYALSKGDVPSIAPCLPLLIQQVYEQRKCASLQSAILVLMISLKNACQKGWFHLPATTEILRMTNELCSNFCTAASVTADPDKVLGTISEIIPRYYPQLKLCRLIVSLEAKPGYEILFGDFHIPRNMPPGEKIALFVAQTDNLETSSCIITPPQVSILINGKAVDKRNNVSLDHGPQFPTDITKFLKYGTNIIQALGYFSGNYIIAVAFISKMVSASPPTLLNYVHPVVSTIPSDSDIIEGPSRISLNCPISFRRIKTPVKGCLCKHHQCFDYDNFMEMNSRKPSWRCPCCSQPTSCIDLRVDQNVIRVMRSVAEDITDVVISADGSWEVVADHNGDSEQLQKGSVLGLQHGMIESRSSGQSINPAHVVDLTMEQNADRDTGIIPGVVEALNGSNHQICDILSTERKPFENYKSFSGFEFHFGSSFENCTSVETREAGYPAGNDAWLRASSSTVNELSASDALQGSNALGTLETLLPNCVLNPIMSNTTGIYQEPTVNLGVSQSSFALEQGSRARQFTVNSQLQQSQLDNSVCGILARSVSTSRHFHREPIAVLTPPVEIQTSTSSQRTGTNVLSSSSMFGSNLSSRSYPMGPSRLAVADLLNTSSCDRDSGSSMQDFHSTKQVFGLPTSNSVGTSGLASYRPFFPPSSSIQDSNPQQIVYWTNQIVSNSTSAHQHIPSDLSMQCRLVRNSAGQFSPMVGSLPAVTAYPQTSRTSPSINIAHNGLMIAGSNTSHQMVGSPHYFGTSDHLPQLPAETNLQPTGRMRGTLTGLAYLAALNHYSPHPMQEVLPRPSANLPAFNNDY</sequence>
<evidence type="ECO:0000313" key="1">
    <source>
        <dbReference type="EMBL" id="KAH7686258.1"/>
    </source>
</evidence>
<dbReference type="Proteomes" id="UP000827976">
    <property type="component" value="Chromosome 4"/>
</dbReference>
<proteinExistence type="predicted"/>
<evidence type="ECO:0000313" key="2">
    <source>
        <dbReference type="Proteomes" id="UP000827976"/>
    </source>
</evidence>
<dbReference type="EMBL" id="CM037014">
    <property type="protein sequence ID" value="KAH7686258.1"/>
    <property type="molecule type" value="Genomic_DNA"/>
</dbReference>
<name>A0ACB7WEI7_DIOAL</name>
<protein>
    <submittedName>
        <fullName evidence="1">E3 SUMO-protein ligase PIAS1 protein</fullName>
    </submittedName>
</protein>
<keyword evidence="1" id="KW-0436">Ligase</keyword>
<organism evidence="1 2">
    <name type="scientific">Dioscorea alata</name>
    <name type="common">Purple yam</name>
    <dbReference type="NCBI Taxonomy" id="55571"/>
    <lineage>
        <taxon>Eukaryota</taxon>
        <taxon>Viridiplantae</taxon>
        <taxon>Streptophyta</taxon>
        <taxon>Embryophyta</taxon>
        <taxon>Tracheophyta</taxon>
        <taxon>Spermatophyta</taxon>
        <taxon>Magnoliopsida</taxon>
        <taxon>Liliopsida</taxon>
        <taxon>Dioscoreales</taxon>
        <taxon>Dioscoreaceae</taxon>
        <taxon>Dioscorea</taxon>
    </lineage>
</organism>
<comment type="caution">
    <text evidence="1">The sequence shown here is derived from an EMBL/GenBank/DDBJ whole genome shotgun (WGS) entry which is preliminary data.</text>
</comment>
<reference evidence="2" key="1">
    <citation type="journal article" date="2022" name="Nat. Commun.">
        <title>Chromosome evolution and the genetic basis of agronomically important traits in greater yam.</title>
        <authorList>
            <person name="Bredeson J.V."/>
            <person name="Lyons J.B."/>
            <person name="Oniyinde I.O."/>
            <person name="Okereke N.R."/>
            <person name="Kolade O."/>
            <person name="Nnabue I."/>
            <person name="Nwadili C.O."/>
            <person name="Hribova E."/>
            <person name="Parker M."/>
            <person name="Nwogha J."/>
            <person name="Shu S."/>
            <person name="Carlson J."/>
            <person name="Kariba R."/>
            <person name="Muthemba S."/>
            <person name="Knop K."/>
            <person name="Barton G.J."/>
            <person name="Sherwood A.V."/>
            <person name="Lopez-Montes A."/>
            <person name="Asiedu R."/>
            <person name="Jamnadass R."/>
            <person name="Muchugi A."/>
            <person name="Goodstein D."/>
            <person name="Egesi C.N."/>
            <person name="Featherston J."/>
            <person name="Asfaw A."/>
            <person name="Simpson G.G."/>
            <person name="Dolezel J."/>
            <person name="Hendre P.S."/>
            <person name="Van Deynze A."/>
            <person name="Kumar P.L."/>
            <person name="Obidiegwu J.E."/>
            <person name="Bhattacharjee R."/>
            <person name="Rokhsar D.S."/>
        </authorList>
    </citation>
    <scope>NUCLEOTIDE SEQUENCE [LARGE SCALE GENOMIC DNA]</scope>
    <source>
        <strain evidence="2">cv. TDa95/00328</strain>
    </source>
</reference>
<gene>
    <name evidence="1" type="ORF">IHE45_04G093300</name>
</gene>